<dbReference type="PANTHER" id="PTHR46090:SF2">
    <property type="entry name" value="ADP-RIBOSYLATION FACTOR-LIKE PROTEIN 13B"/>
    <property type="match status" value="1"/>
</dbReference>
<evidence type="ECO:0000256" key="1">
    <source>
        <dbReference type="ARBA" id="ARBA00010290"/>
    </source>
</evidence>
<feature type="binding site" evidence="5">
    <location>
        <position position="50"/>
    </location>
    <ligand>
        <name>Mg(2+)</name>
        <dbReference type="ChEBI" id="CHEBI:18420"/>
    </ligand>
</feature>
<dbReference type="InterPro" id="IPR051995">
    <property type="entry name" value="Ciliary_GTPase"/>
</dbReference>
<dbReference type="PANTHER" id="PTHR46090">
    <property type="entry name" value="ADP-RIBOSYLATION FACTOR-LIKE PROTEIN 13B"/>
    <property type="match status" value="1"/>
</dbReference>
<feature type="region of interest" description="Disordered" evidence="6">
    <location>
        <begin position="201"/>
        <end position="485"/>
    </location>
</feature>
<feature type="compositionally biased region" description="Basic and acidic residues" evidence="6">
    <location>
        <begin position="220"/>
        <end position="239"/>
    </location>
</feature>
<dbReference type="Pfam" id="PF00025">
    <property type="entry name" value="Arf"/>
    <property type="match status" value="1"/>
</dbReference>
<evidence type="ECO:0000256" key="4">
    <source>
        <dbReference type="PIRSR" id="PIRSR606689-1"/>
    </source>
</evidence>
<feature type="binding site" evidence="4">
    <location>
        <begin position="26"/>
        <end position="33"/>
    </location>
    <ligand>
        <name>GTP</name>
        <dbReference type="ChEBI" id="CHEBI:37565"/>
    </ligand>
</feature>
<dbReference type="AlphaFoldDB" id="A0A7S3DEU4"/>
<feature type="compositionally biased region" description="Basic and acidic residues" evidence="6">
    <location>
        <begin position="260"/>
        <end position="279"/>
    </location>
</feature>
<protein>
    <recommendedName>
        <fullName evidence="8">ADP-ribosylation factor-like protein 13B</fullName>
    </recommendedName>
</protein>
<evidence type="ECO:0000256" key="6">
    <source>
        <dbReference type="SAM" id="MobiDB-lite"/>
    </source>
</evidence>
<dbReference type="NCBIfam" id="TIGR00231">
    <property type="entry name" value="small_GTP"/>
    <property type="match status" value="1"/>
</dbReference>
<feature type="compositionally biased region" description="Basic and acidic residues" evidence="6">
    <location>
        <begin position="326"/>
        <end position="336"/>
    </location>
</feature>
<gene>
    <name evidence="7" type="ORF">PBIL07802_LOCUS17860</name>
</gene>
<keyword evidence="2 4" id="KW-0547">Nucleotide-binding</keyword>
<comment type="similarity">
    <text evidence="1">Belongs to the small GTPase superfamily. Arf family.</text>
</comment>
<feature type="binding site" evidence="4">
    <location>
        <begin position="128"/>
        <end position="131"/>
    </location>
    <ligand>
        <name>GTP</name>
        <dbReference type="ChEBI" id="CHEBI:37565"/>
    </ligand>
</feature>
<proteinExistence type="inferred from homology"/>
<keyword evidence="3 4" id="KW-0342">GTP-binding</keyword>
<dbReference type="EMBL" id="HBIB01027491">
    <property type="protein sequence ID" value="CAE0255606.1"/>
    <property type="molecule type" value="Transcribed_RNA"/>
</dbReference>
<evidence type="ECO:0000256" key="5">
    <source>
        <dbReference type="PIRSR" id="PIRSR606689-2"/>
    </source>
</evidence>
<feature type="binding site" evidence="5">
    <location>
        <position position="33"/>
    </location>
    <ligand>
        <name>Mg(2+)</name>
        <dbReference type="ChEBI" id="CHEBI:18420"/>
    </ligand>
</feature>
<evidence type="ECO:0000256" key="3">
    <source>
        <dbReference type="ARBA" id="ARBA00023134"/>
    </source>
</evidence>
<dbReference type="PROSITE" id="PS51419">
    <property type="entry name" value="RAB"/>
    <property type="match status" value="1"/>
</dbReference>
<dbReference type="GO" id="GO:0005525">
    <property type="term" value="F:GTP binding"/>
    <property type="evidence" value="ECO:0007669"/>
    <property type="project" value="UniProtKB-KW"/>
</dbReference>
<dbReference type="SMART" id="SM00177">
    <property type="entry name" value="ARF"/>
    <property type="match status" value="1"/>
</dbReference>
<dbReference type="SMART" id="SM00178">
    <property type="entry name" value="SAR"/>
    <property type="match status" value="1"/>
</dbReference>
<dbReference type="InterPro" id="IPR006689">
    <property type="entry name" value="Small_GTPase_ARF/SAR"/>
</dbReference>
<dbReference type="InterPro" id="IPR005225">
    <property type="entry name" value="Small_GTP-bd"/>
</dbReference>
<feature type="compositionally biased region" description="Basic and acidic residues" evidence="6">
    <location>
        <begin position="201"/>
        <end position="213"/>
    </location>
</feature>
<evidence type="ECO:0008006" key="8">
    <source>
        <dbReference type="Google" id="ProtNLM"/>
    </source>
</evidence>
<feature type="compositionally biased region" description="Basic and acidic residues" evidence="6">
    <location>
        <begin position="431"/>
        <end position="450"/>
    </location>
</feature>
<name>A0A7S3DEU4_9EUKA</name>
<feature type="binding site" evidence="4">
    <location>
        <position position="72"/>
    </location>
    <ligand>
        <name>GTP</name>
        <dbReference type="ChEBI" id="CHEBI:37565"/>
    </ligand>
</feature>
<evidence type="ECO:0000256" key="2">
    <source>
        <dbReference type="ARBA" id="ARBA00022741"/>
    </source>
</evidence>
<dbReference type="SUPFAM" id="SSF52540">
    <property type="entry name" value="P-loop containing nucleoside triphosphate hydrolases"/>
    <property type="match status" value="1"/>
</dbReference>
<dbReference type="FunFam" id="3.40.50.300:FF:001166">
    <property type="entry name" value="ADP-ribosylation factor D"/>
    <property type="match status" value="1"/>
</dbReference>
<dbReference type="PROSITE" id="PS51417">
    <property type="entry name" value="ARF"/>
    <property type="match status" value="1"/>
</dbReference>
<organism evidence="7">
    <name type="scientific">Palpitomonas bilix</name>
    <dbReference type="NCBI Taxonomy" id="652834"/>
    <lineage>
        <taxon>Eukaryota</taxon>
        <taxon>Eukaryota incertae sedis</taxon>
    </lineage>
</organism>
<feature type="compositionally biased region" description="Low complexity" evidence="6">
    <location>
        <begin position="315"/>
        <end position="325"/>
    </location>
</feature>
<sequence length="528" mass="56273">MFSLFRNLVKYIKNKRERKVTIILLGIDNAGKTTVFKGIQGSVNEEVAPTAGFNTHTMKESSLSVTIFDVGGGNRIRGIWERYYSEVHGVVFLIDSTDPTRFDEVKEVLGEAMNHRFIKGKPVLFLANKQDLPEALSPVEVEAKLGLSNVTTASHRIQPCTALVKTAGEVDANLKSGMKWLLNTIAKDYVSMCERVAKDYTEQQEVEEREKQERKKRIEKRKEERRKKAEEEERRKKEEEEAAAAAAAGGGEATSASADKGGEKEKSDDETPTRAKRDGNTGVTIAGGAGVEGTGNSNPSLPPLPRRSTREGWTEGEAAAVAGAAHGEKGSERAKDNTASGSKGSRRGSKDGGLLGRRGSGSIPKNKVAPEPSSSHEEEVARTNEGAALNDSAPGVNGRRGSTGSYAVAHAAAAPSGDKGKVFHSLSQNEMEGRAKEEEELLTKEKEPLRVRTPLDGSSASGGKKLPPLRKGESSSDSKGVATPSLITIGAGQELVGSVTEDLPLSRPTTAEAAAVVLPNGIPSPSKL</sequence>
<dbReference type="CDD" id="cd00878">
    <property type="entry name" value="Arf_Arl"/>
    <property type="match status" value="1"/>
</dbReference>
<dbReference type="GO" id="GO:0003924">
    <property type="term" value="F:GTPase activity"/>
    <property type="evidence" value="ECO:0007669"/>
    <property type="project" value="InterPro"/>
</dbReference>
<evidence type="ECO:0000313" key="7">
    <source>
        <dbReference type="EMBL" id="CAE0255606.1"/>
    </source>
</evidence>
<dbReference type="GO" id="GO:0046872">
    <property type="term" value="F:metal ion binding"/>
    <property type="evidence" value="ECO:0007669"/>
    <property type="project" value="UniProtKB-KW"/>
</dbReference>
<dbReference type="Gene3D" id="3.40.50.300">
    <property type="entry name" value="P-loop containing nucleotide triphosphate hydrolases"/>
    <property type="match status" value="1"/>
</dbReference>
<keyword evidence="5" id="KW-0479">Metal-binding</keyword>
<dbReference type="InterPro" id="IPR027417">
    <property type="entry name" value="P-loop_NTPase"/>
</dbReference>
<accession>A0A7S3DEU4</accession>
<keyword evidence="5" id="KW-0460">Magnesium</keyword>
<dbReference type="PRINTS" id="PR00328">
    <property type="entry name" value="SAR1GTPBP"/>
</dbReference>
<reference evidence="7" key="1">
    <citation type="submission" date="2021-01" db="EMBL/GenBank/DDBJ databases">
        <authorList>
            <person name="Corre E."/>
            <person name="Pelletier E."/>
            <person name="Niang G."/>
            <person name="Scheremetjew M."/>
            <person name="Finn R."/>
            <person name="Kale V."/>
            <person name="Holt S."/>
            <person name="Cochrane G."/>
            <person name="Meng A."/>
            <person name="Brown T."/>
            <person name="Cohen L."/>
        </authorList>
    </citation>
    <scope>NUCLEOTIDE SEQUENCE</scope>
    <source>
        <strain evidence="7">NIES-2562</strain>
    </source>
</reference>